<organism evidence="2">
    <name type="scientific">Leptosphaeria maculans (strain JN3 / isolate v23.1.3 / race Av1-4-5-6-7-8)</name>
    <name type="common">Blackleg fungus</name>
    <name type="synonym">Phoma lingam</name>
    <dbReference type="NCBI Taxonomy" id="985895"/>
    <lineage>
        <taxon>Eukaryota</taxon>
        <taxon>Fungi</taxon>
        <taxon>Dikarya</taxon>
        <taxon>Ascomycota</taxon>
        <taxon>Pezizomycotina</taxon>
        <taxon>Dothideomycetes</taxon>
        <taxon>Pleosporomycetidae</taxon>
        <taxon>Pleosporales</taxon>
        <taxon>Pleosporineae</taxon>
        <taxon>Leptosphaeriaceae</taxon>
        <taxon>Plenodomus</taxon>
        <taxon>Plenodomus lingam/Leptosphaeria maculans species complex</taxon>
    </lineage>
</organism>
<accession>E4ZWY0</accession>
<dbReference type="HOGENOM" id="CLU_3032810_0_0_1"/>
<dbReference type="Proteomes" id="UP000002668">
    <property type="component" value="Genome"/>
</dbReference>
<sequence>MDANNHDKRRKMCCAPGQCAGCQLFQGESQVEQTPNTKQSLRVQMTLEQAYPIEY</sequence>
<proteinExistence type="predicted"/>
<evidence type="ECO:0000313" key="1">
    <source>
        <dbReference type="EMBL" id="CBX96106.1"/>
    </source>
</evidence>
<reference evidence="2" key="1">
    <citation type="journal article" date="2011" name="Nat. Commun.">
        <title>Effector diversification within compartments of the Leptosphaeria maculans genome affected by Repeat-Induced Point mutations.</title>
        <authorList>
            <person name="Rouxel T."/>
            <person name="Grandaubert J."/>
            <person name="Hane J.K."/>
            <person name="Hoede C."/>
            <person name="van de Wouw A.P."/>
            <person name="Couloux A."/>
            <person name="Dominguez V."/>
            <person name="Anthouard V."/>
            <person name="Bally P."/>
            <person name="Bourras S."/>
            <person name="Cozijnsen A.J."/>
            <person name="Ciuffetti L.M."/>
            <person name="Degrave A."/>
            <person name="Dilmaghani A."/>
            <person name="Duret L."/>
            <person name="Fudal I."/>
            <person name="Goodwin S.B."/>
            <person name="Gout L."/>
            <person name="Glaser N."/>
            <person name="Linglin J."/>
            <person name="Kema G.H.J."/>
            <person name="Lapalu N."/>
            <person name="Lawrence C.B."/>
            <person name="May K."/>
            <person name="Meyer M."/>
            <person name="Ollivier B."/>
            <person name="Poulain J."/>
            <person name="Schoch C.L."/>
            <person name="Simon A."/>
            <person name="Spatafora J.W."/>
            <person name="Stachowiak A."/>
            <person name="Turgeon B.G."/>
            <person name="Tyler B.M."/>
            <person name="Vincent D."/>
            <person name="Weissenbach J."/>
            <person name="Amselem J."/>
            <person name="Quesneville H."/>
            <person name="Oliver R.P."/>
            <person name="Wincker P."/>
            <person name="Balesdent M.-H."/>
            <person name="Howlett B.J."/>
        </authorList>
    </citation>
    <scope>NUCLEOTIDE SEQUENCE [LARGE SCALE GENOMIC DNA]</scope>
    <source>
        <strain evidence="2">JN3 / isolate v23.1.3 / race Av1-4-5-6-7-8</strain>
    </source>
</reference>
<dbReference type="InParanoid" id="E4ZWY0"/>
<dbReference type="AlphaFoldDB" id="E4ZWY0"/>
<dbReference type="OrthoDB" id="10530510at2759"/>
<protein>
    <submittedName>
        <fullName evidence="1">Uncharacterized protein</fullName>
    </submittedName>
</protein>
<dbReference type="EMBL" id="FP929127">
    <property type="protein sequence ID" value="CBX96106.1"/>
    <property type="molecule type" value="Genomic_DNA"/>
</dbReference>
<name>E4ZWY0_LEPMJ</name>
<keyword evidence="2" id="KW-1185">Reference proteome</keyword>
<gene>
    <name evidence="1" type="ORF">LEMA_P032580.1</name>
</gene>
<evidence type="ECO:0000313" key="2">
    <source>
        <dbReference type="Proteomes" id="UP000002668"/>
    </source>
</evidence>
<dbReference type="VEuPathDB" id="FungiDB:LEMA_P032580.1"/>